<dbReference type="GO" id="GO:0003676">
    <property type="term" value="F:nucleic acid binding"/>
    <property type="evidence" value="ECO:0007669"/>
    <property type="project" value="InterPro"/>
</dbReference>
<dbReference type="InterPro" id="IPR038538">
    <property type="entry name" value="MTERF_sf"/>
</dbReference>
<keyword evidence="2" id="KW-0804">Transcription</keyword>
<dbReference type="Proteomes" id="UP001187192">
    <property type="component" value="Unassembled WGS sequence"/>
</dbReference>
<dbReference type="PANTHER" id="PTHR13068">
    <property type="entry name" value="CGI-12 PROTEIN-RELATED"/>
    <property type="match status" value="1"/>
</dbReference>
<evidence type="ECO:0000256" key="1">
    <source>
        <dbReference type="ARBA" id="ARBA00007692"/>
    </source>
</evidence>
<evidence type="ECO:0000256" key="3">
    <source>
        <dbReference type="ARBA" id="ARBA00022946"/>
    </source>
</evidence>
<keyword evidence="3" id="KW-0809">Transit peptide</keyword>
<comment type="similarity">
    <text evidence="1">Belongs to the mTERF family.</text>
</comment>
<keyword evidence="5" id="KW-1185">Reference proteome</keyword>
<dbReference type="EMBL" id="BTGU01000023">
    <property type="protein sequence ID" value="GMN46485.1"/>
    <property type="molecule type" value="Genomic_DNA"/>
</dbReference>
<dbReference type="FunFam" id="1.25.70.10:FF:000001">
    <property type="entry name" value="Mitochondrial transcription termination factor-like"/>
    <property type="match status" value="1"/>
</dbReference>
<evidence type="ECO:0000313" key="4">
    <source>
        <dbReference type="EMBL" id="GMN46485.1"/>
    </source>
</evidence>
<reference evidence="4" key="1">
    <citation type="submission" date="2023-07" db="EMBL/GenBank/DDBJ databases">
        <title>draft genome sequence of fig (Ficus carica).</title>
        <authorList>
            <person name="Takahashi T."/>
            <person name="Nishimura K."/>
        </authorList>
    </citation>
    <scope>NUCLEOTIDE SEQUENCE</scope>
</reference>
<dbReference type="Pfam" id="PF02536">
    <property type="entry name" value="mTERF"/>
    <property type="match status" value="3"/>
</dbReference>
<dbReference type="GO" id="GO:0006353">
    <property type="term" value="P:DNA-templated transcription termination"/>
    <property type="evidence" value="ECO:0007669"/>
    <property type="project" value="UniProtKB-KW"/>
</dbReference>
<name>A0AA88A7M2_FICCA</name>
<organism evidence="4 5">
    <name type="scientific">Ficus carica</name>
    <name type="common">Common fig</name>
    <dbReference type="NCBI Taxonomy" id="3494"/>
    <lineage>
        <taxon>Eukaryota</taxon>
        <taxon>Viridiplantae</taxon>
        <taxon>Streptophyta</taxon>
        <taxon>Embryophyta</taxon>
        <taxon>Tracheophyta</taxon>
        <taxon>Spermatophyta</taxon>
        <taxon>Magnoliopsida</taxon>
        <taxon>eudicotyledons</taxon>
        <taxon>Gunneridae</taxon>
        <taxon>Pentapetalae</taxon>
        <taxon>rosids</taxon>
        <taxon>fabids</taxon>
        <taxon>Rosales</taxon>
        <taxon>Moraceae</taxon>
        <taxon>Ficeae</taxon>
        <taxon>Ficus</taxon>
    </lineage>
</organism>
<evidence type="ECO:0000256" key="2">
    <source>
        <dbReference type="ARBA" id="ARBA00022472"/>
    </source>
</evidence>
<sequence length="368" mass="41991">MPSFKYLSNFLHSDEKAVAPFQRYPDILIANVEKCLSPNIDILREHGVPVSNIIKLIQSHPQALVARSGRLRKIVEEALEMGFNPKRLMFVHALLALRRLSKSAWECKVDAHKKWGCSEEDVFNAFRTSPFCKMYSKDQIMASMDFFINQMGWLPCLIAKCPLIIGLSLKKRVVPRCFGFSSFVVRRFGGEGGWLRDSKKKFLRRFVMPFKTHAADSDEQSFTVSYLINSVGLSPQSALSASKYVNFESPEKPDKVINLFRKYGFTQIQISSIVRISPLILSFSAEKFFLPKLEFLEAKGISRPEMAKMPSVFPGLLRSNLCKTIMPSYEFFRDLFQSDEKTIQAVKYRPDILGSVEKYVAPNIAILL</sequence>
<gene>
    <name evidence="4" type="ORF">TIFTF001_015669</name>
</gene>
<proteinExistence type="inferred from homology"/>
<comment type="caution">
    <text evidence="4">The sequence shown here is derived from an EMBL/GenBank/DDBJ whole genome shotgun (WGS) entry which is preliminary data.</text>
</comment>
<accession>A0AA88A7M2</accession>
<dbReference type="Gene3D" id="1.25.70.10">
    <property type="entry name" value="Transcription termination factor 3, mitochondrial"/>
    <property type="match status" value="2"/>
</dbReference>
<dbReference type="AlphaFoldDB" id="A0AA88A7M2"/>
<dbReference type="SMART" id="SM00733">
    <property type="entry name" value="Mterf"/>
    <property type="match status" value="6"/>
</dbReference>
<dbReference type="InterPro" id="IPR003690">
    <property type="entry name" value="MTERF"/>
</dbReference>
<keyword evidence="2" id="KW-0806">Transcription termination</keyword>
<keyword evidence="2" id="KW-0805">Transcription regulation</keyword>
<evidence type="ECO:0000313" key="5">
    <source>
        <dbReference type="Proteomes" id="UP001187192"/>
    </source>
</evidence>
<dbReference type="PANTHER" id="PTHR13068:SF166">
    <property type="entry name" value="TRANSCRIPTION TERMINATION FACTOR MTERF15, MITOCHONDRIAL-LIKE"/>
    <property type="match status" value="1"/>
</dbReference>
<protein>
    <submittedName>
        <fullName evidence="4">Uncharacterized protein</fullName>
    </submittedName>
</protein>